<dbReference type="InterPro" id="IPR019473">
    <property type="entry name" value="TFIID_su8_C"/>
</dbReference>
<comment type="subcellular location">
    <subcellularLocation>
        <location evidence="1">Nucleus</location>
    </subcellularLocation>
</comment>
<evidence type="ECO:0000313" key="11">
    <source>
        <dbReference type="Proteomes" id="UP000799438"/>
    </source>
</evidence>
<keyword evidence="6" id="KW-0539">Nucleus</keyword>
<dbReference type="GeneID" id="54296510"/>
<dbReference type="Proteomes" id="UP000799438">
    <property type="component" value="Unassembled WGS sequence"/>
</dbReference>
<feature type="region of interest" description="Disordered" evidence="7">
    <location>
        <begin position="1"/>
        <end position="31"/>
    </location>
</feature>
<evidence type="ECO:0000313" key="10">
    <source>
        <dbReference type="EMBL" id="KAF2142214.1"/>
    </source>
</evidence>
<dbReference type="PANTHER" id="PTHR46469">
    <property type="entry name" value="TRANSCRIPTION INITIATION FACTOR TFIID SUBUNIT 8"/>
    <property type="match status" value="1"/>
</dbReference>
<dbReference type="CDD" id="cd08049">
    <property type="entry name" value="TAF8"/>
    <property type="match status" value="1"/>
</dbReference>
<feature type="compositionally biased region" description="Gly residues" evidence="7">
    <location>
        <begin position="236"/>
        <end position="257"/>
    </location>
</feature>
<dbReference type="OrthoDB" id="2193813at2759"/>
<proteinExistence type="inferred from homology"/>
<organism evidence="10 11">
    <name type="scientific">Aplosporella prunicola CBS 121167</name>
    <dbReference type="NCBI Taxonomy" id="1176127"/>
    <lineage>
        <taxon>Eukaryota</taxon>
        <taxon>Fungi</taxon>
        <taxon>Dikarya</taxon>
        <taxon>Ascomycota</taxon>
        <taxon>Pezizomycotina</taxon>
        <taxon>Dothideomycetes</taxon>
        <taxon>Dothideomycetes incertae sedis</taxon>
        <taxon>Botryosphaeriales</taxon>
        <taxon>Aplosporellaceae</taxon>
        <taxon>Aplosporella</taxon>
    </lineage>
</organism>
<dbReference type="RefSeq" id="XP_033397926.1">
    <property type="nucleotide sequence ID" value="XM_033539014.1"/>
</dbReference>
<keyword evidence="5" id="KW-0804">Transcription</keyword>
<evidence type="ECO:0000256" key="4">
    <source>
        <dbReference type="ARBA" id="ARBA00023015"/>
    </source>
</evidence>
<dbReference type="Gene3D" id="1.10.20.10">
    <property type="entry name" value="Histone, subunit A"/>
    <property type="match status" value="1"/>
</dbReference>
<dbReference type="EMBL" id="ML995485">
    <property type="protein sequence ID" value="KAF2142214.1"/>
    <property type="molecule type" value="Genomic_DNA"/>
</dbReference>
<keyword evidence="11" id="KW-1185">Reference proteome</keyword>
<dbReference type="Pfam" id="PF10406">
    <property type="entry name" value="TAF8_C"/>
    <property type="match status" value="1"/>
</dbReference>
<evidence type="ECO:0000256" key="6">
    <source>
        <dbReference type="ARBA" id="ARBA00023242"/>
    </source>
</evidence>
<accession>A0A6A6BG46</accession>
<name>A0A6A6BG46_9PEZI</name>
<feature type="domain" description="Transcription factor TFIID subunit 8 C-terminal" evidence="9">
    <location>
        <begin position="183"/>
        <end position="231"/>
    </location>
</feature>
<reference evidence="10" key="1">
    <citation type="journal article" date="2020" name="Stud. Mycol.">
        <title>101 Dothideomycetes genomes: a test case for predicting lifestyles and emergence of pathogens.</title>
        <authorList>
            <person name="Haridas S."/>
            <person name="Albert R."/>
            <person name="Binder M."/>
            <person name="Bloem J."/>
            <person name="Labutti K."/>
            <person name="Salamov A."/>
            <person name="Andreopoulos B."/>
            <person name="Baker S."/>
            <person name="Barry K."/>
            <person name="Bills G."/>
            <person name="Bluhm B."/>
            <person name="Cannon C."/>
            <person name="Castanera R."/>
            <person name="Culley D."/>
            <person name="Daum C."/>
            <person name="Ezra D."/>
            <person name="Gonzalez J."/>
            <person name="Henrissat B."/>
            <person name="Kuo A."/>
            <person name="Liang C."/>
            <person name="Lipzen A."/>
            <person name="Lutzoni F."/>
            <person name="Magnuson J."/>
            <person name="Mondo S."/>
            <person name="Nolan M."/>
            <person name="Ohm R."/>
            <person name="Pangilinan J."/>
            <person name="Park H.-J."/>
            <person name="Ramirez L."/>
            <person name="Alfaro M."/>
            <person name="Sun H."/>
            <person name="Tritt A."/>
            <person name="Yoshinaga Y."/>
            <person name="Zwiers L.-H."/>
            <person name="Turgeon B."/>
            <person name="Goodwin S."/>
            <person name="Spatafora J."/>
            <person name="Crous P."/>
            <person name="Grigoriev I."/>
        </authorList>
    </citation>
    <scope>NUCLEOTIDE SEQUENCE</scope>
    <source>
        <strain evidence="10">CBS 121167</strain>
    </source>
</reference>
<gene>
    <name evidence="10" type="ORF">K452DRAFT_271034</name>
</gene>
<dbReference type="InterPro" id="IPR006565">
    <property type="entry name" value="BTP"/>
</dbReference>
<evidence type="ECO:0000256" key="7">
    <source>
        <dbReference type="SAM" id="MobiDB-lite"/>
    </source>
</evidence>
<evidence type="ECO:0000256" key="5">
    <source>
        <dbReference type="ARBA" id="ARBA00023163"/>
    </source>
</evidence>
<keyword evidence="4" id="KW-0805">Transcription regulation</keyword>
<dbReference type="GO" id="GO:0046982">
    <property type="term" value="F:protein heterodimerization activity"/>
    <property type="evidence" value="ECO:0007669"/>
    <property type="project" value="InterPro"/>
</dbReference>
<comment type="similarity">
    <text evidence="2">Belongs to the TAF8 family.</text>
</comment>
<dbReference type="Pfam" id="PF07524">
    <property type="entry name" value="Bromo_TP"/>
    <property type="match status" value="1"/>
</dbReference>
<feature type="region of interest" description="Disordered" evidence="7">
    <location>
        <begin position="234"/>
        <end position="260"/>
    </location>
</feature>
<evidence type="ECO:0000259" key="8">
    <source>
        <dbReference type="Pfam" id="PF07524"/>
    </source>
</evidence>
<dbReference type="GO" id="GO:0005669">
    <property type="term" value="C:transcription factor TFIID complex"/>
    <property type="evidence" value="ECO:0007669"/>
    <property type="project" value="InterPro"/>
</dbReference>
<dbReference type="AlphaFoldDB" id="A0A6A6BG46"/>
<dbReference type="PANTHER" id="PTHR46469:SF1">
    <property type="entry name" value="TRANSCRIPTION INITIATION FACTOR TFIID SUBUNIT 8"/>
    <property type="match status" value="1"/>
</dbReference>
<dbReference type="InterPro" id="IPR037818">
    <property type="entry name" value="TAF8"/>
</dbReference>
<sequence>MPGVRYPDSSAAGSKRPFADDDNAAYAHPPKRTRTVRHALHHRQQWHADPTLAPQDEAFFQSQLLRAISIALAAAGFEGAKPTALEAFRAQVDEYMRHFLSDVRTSMQHSRRATPVPQDFSYALTHTGYSSSTLEPQTSLPIPTTITQPPLPAPPPHEPAPPDLDAVLGPALSGAADKAAREYIPAHLPAFPSKHTWQATPVYSARETDPRRIRERATQEGVLAEQALRKLMAANRGGGSRASGGRGRSRGSGGGVGAAKAGARAMWEDAMREVLREEGKGAKDSAGDLVMGGMDGSAGVAELRKEPAADDEGRINGGLLVNYDKKYWRKGTQTAAWS</sequence>
<dbReference type="GO" id="GO:0006367">
    <property type="term" value="P:transcription initiation at RNA polymerase II promoter"/>
    <property type="evidence" value="ECO:0007669"/>
    <property type="project" value="TreeGrafter"/>
</dbReference>
<feature type="domain" description="Bromodomain associated" evidence="8">
    <location>
        <begin position="61"/>
        <end position="128"/>
    </location>
</feature>
<evidence type="ECO:0000256" key="3">
    <source>
        <dbReference type="ARBA" id="ARBA00017307"/>
    </source>
</evidence>
<dbReference type="InterPro" id="IPR009072">
    <property type="entry name" value="Histone-fold"/>
</dbReference>
<protein>
    <recommendedName>
        <fullName evidence="3">Transcription initiation factor TFIID subunit 8</fullName>
    </recommendedName>
</protein>
<evidence type="ECO:0000259" key="9">
    <source>
        <dbReference type="Pfam" id="PF10406"/>
    </source>
</evidence>
<evidence type="ECO:0000256" key="2">
    <source>
        <dbReference type="ARBA" id="ARBA00008767"/>
    </source>
</evidence>
<evidence type="ECO:0000256" key="1">
    <source>
        <dbReference type="ARBA" id="ARBA00004123"/>
    </source>
</evidence>
<dbReference type="CDD" id="cd00076">
    <property type="entry name" value="HFD_SF"/>
    <property type="match status" value="1"/>
</dbReference>